<evidence type="ECO:0000256" key="6">
    <source>
        <dbReference type="ARBA" id="ARBA00023136"/>
    </source>
</evidence>
<accession>A0A1V9F5E1</accession>
<evidence type="ECO:0000256" key="2">
    <source>
        <dbReference type="ARBA" id="ARBA00008472"/>
    </source>
</evidence>
<dbReference type="PANTHER" id="PTHR11058">
    <property type="entry name" value="NADH-UBIQUINONE OXIDOREDUCTASE CHAIN 3"/>
    <property type="match status" value="1"/>
</dbReference>
<comment type="caution">
    <text evidence="9">The sequence shown here is derived from an EMBL/GenBank/DDBJ whole genome shotgun (WGS) entry which is preliminary data.</text>
</comment>
<dbReference type="InterPro" id="IPR000440">
    <property type="entry name" value="NADH_UbQ/plastoQ_OxRdtase_su3"/>
</dbReference>
<dbReference type="EC" id="7.1.1.-" evidence="7"/>
<dbReference type="EMBL" id="LWBP01000210">
    <property type="protein sequence ID" value="OQP53598.1"/>
    <property type="molecule type" value="Genomic_DNA"/>
</dbReference>
<protein>
    <recommendedName>
        <fullName evidence="7">NADH-quinone oxidoreductase subunit</fullName>
        <ecNumber evidence="7">7.1.1.-</ecNumber>
    </recommendedName>
</protein>
<gene>
    <name evidence="9" type="ORF">A4R26_06395</name>
</gene>
<dbReference type="Proteomes" id="UP000192276">
    <property type="component" value="Unassembled WGS sequence"/>
</dbReference>
<keyword evidence="10" id="KW-1185">Reference proteome</keyword>
<name>A0A1V9F5E1_9BACT</name>
<reference evidence="10" key="1">
    <citation type="submission" date="2016-04" db="EMBL/GenBank/DDBJ databases">
        <authorList>
            <person name="Chen L."/>
            <person name="Zhuang W."/>
            <person name="Wang G."/>
        </authorList>
    </citation>
    <scope>NUCLEOTIDE SEQUENCE [LARGE SCALE GENOMIC DNA]</scope>
    <source>
        <strain evidence="10">208</strain>
    </source>
</reference>
<comment type="subcellular location">
    <subcellularLocation>
        <location evidence="7">Cell membrane</location>
        <topology evidence="7">Multi-pass membrane protein</topology>
    </subcellularLocation>
    <subcellularLocation>
        <location evidence="1">Membrane</location>
    </subcellularLocation>
</comment>
<feature type="transmembrane region" description="Helical" evidence="8">
    <location>
        <begin position="58"/>
        <end position="78"/>
    </location>
</feature>
<sequence length="116" mass="12883">MGPIALLVLTLAAILFSAGGILVSKFLVRGSVNAQKGQPYECGIPTEGSPWNQFNVGYYLFALLFLIFDVELIFVYPWAVVVKKVGIMALVEIAIFFFILFTGFLYAHKKGALKWM</sequence>
<dbReference type="RefSeq" id="WP_081169478.1">
    <property type="nucleotide sequence ID" value="NZ_LWBP01000210.1"/>
</dbReference>
<dbReference type="InterPro" id="IPR038430">
    <property type="entry name" value="NDAH_ubi_oxred_su3_sf"/>
</dbReference>
<keyword evidence="3" id="KW-0813">Transport</keyword>
<evidence type="ECO:0000313" key="10">
    <source>
        <dbReference type="Proteomes" id="UP000192276"/>
    </source>
</evidence>
<dbReference type="Gene3D" id="1.20.58.1610">
    <property type="entry name" value="NADH:ubiquinone/plastoquinone oxidoreductase, chain 3"/>
    <property type="match status" value="1"/>
</dbReference>
<dbReference type="GO" id="GO:0048038">
    <property type="term" value="F:quinone binding"/>
    <property type="evidence" value="ECO:0007669"/>
    <property type="project" value="UniProtKB-KW"/>
</dbReference>
<comment type="catalytic activity">
    <reaction evidence="7">
        <text>a quinone + NADH + 5 H(+)(in) = a quinol + NAD(+) + 4 H(+)(out)</text>
        <dbReference type="Rhea" id="RHEA:57888"/>
        <dbReference type="ChEBI" id="CHEBI:15378"/>
        <dbReference type="ChEBI" id="CHEBI:24646"/>
        <dbReference type="ChEBI" id="CHEBI:57540"/>
        <dbReference type="ChEBI" id="CHEBI:57945"/>
        <dbReference type="ChEBI" id="CHEBI:132124"/>
    </reaction>
</comment>
<dbReference type="PANTHER" id="PTHR11058:SF9">
    <property type="entry name" value="NADH-UBIQUINONE OXIDOREDUCTASE CHAIN 3"/>
    <property type="match status" value="1"/>
</dbReference>
<evidence type="ECO:0000256" key="8">
    <source>
        <dbReference type="SAM" id="Phobius"/>
    </source>
</evidence>
<evidence type="ECO:0000256" key="3">
    <source>
        <dbReference type="ARBA" id="ARBA00022448"/>
    </source>
</evidence>
<organism evidence="9 10">
    <name type="scientific">Niastella populi</name>
    <dbReference type="NCBI Taxonomy" id="550983"/>
    <lineage>
        <taxon>Bacteria</taxon>
        <taxon>Pseudomonadati</taxon>
        <taxon>Bacteroidota</taxon>
        <taxon>Chitinophagia</taxon>
        <taxon>Chitinophagales</taxon>
        <taxon>Chitinophagaceae</taxon>
        <taxon>Niastella</taxon>
    </lineage>
</organism>
<keyword evidence="4 7" id="KW-0812">Transmembrane</keyword>
<comment type="similarity">
    <text evidence="2 7">Belongs to the complex I subunit 3 family.</text>
</comment>
<keyword evidence="7" id="KW-0874">Quinone</keyword>
<dbReference type="GO" id="GO:0030964">
    <property type="term" value="C:NADH dehydrogenase complex"/>
    <property type="evidence" value="ECO:0007669"/>
    <property type="project" value="TreeGrafter"/>
</dbReference>
<keyword evidence="5 8" id="KW-1133">Transmembrane helix</keyword>
<keyword evidence="7" id="KW-0520">NAD</keyword>
<dbReference type="GO" id="GO:0005886">
    <property type="term" value="C:plasma membrane"/>
    <property type="evidence" value="ECO:0007669"/>
    <property type="project" value="UniProtKB-SubCell"/>
</dbReference>
<evidence type="ECO:0000256" key="7">
    <source>
        <dbReference type="RuleBase" id="RU003639"/>
    </source>
</evidence>
<dbReference type="STRING" id="550983.A4R26_06395"/>
<comment type="function">
    <text evidence="7">NDH-1 shuttles electrons from NADH, via FMN and iron-sulfur (Fe-S) centers, to quinones in the respiratory chain.</text>
</comment>
<dbReference type="Pfam" id="PF00507">
    <property type="entry name" value="Oxidored_q4"/>
    <property type="match status" value="1"/>
</dbReference>
<dbReference type="GO" id="GO:0008137">
    <property type="term" value="F:NADH dehydrogenase (ubiquinone) activity"/>
    <property type="evidence" value="ECO:0007669"/>
    <property type="project" value="InterPro"/>
</dbReference>
<dbReference type="OrthoDB" id="9791970at2"/>
<proteinExistence type="inferred from homology"/>
<keyword evidence="6 8" id="KW-0472">Membrane</keyword>
<feature type="transmembrane region" description="Helical" evidence="8">
    <location>
        <begin position="85"/>
        <end position="107"/>
    </location>
</feature>
<evidence type="ECO:0000256" key="4">
    <source>
        <dbReference type="ARBA" id="ARBA00022692"/>
    </source>
</evidence>
<evidence type="ECO:0000256" key="5">
    <source>
        <dbReference type="ARBA" id="ARBA00022989"/>
    </source>
</evidence>
<evidence type="ECO:0000313" key="9">
    <source>
        <dbReference type="EMBL" id="OQP53598.1"/>
    </source>
</evidence>
<dbReference type="AlphaFoldDB" id="A0A1V9F5E1"/>
<evidence type="ECO:0000256" key="1">
    <source>
        <dbReference type="ARBA" id="ARBA00004370"/>
    </source>
</evidence>